<accession>A0ABP2AS87</accession>
<sequence>MNAIEIMNDEHKNITRMLKVVRACCYEVLKGEKINYDDFYKIVEFITEYADKHHHKKEEVTLFNKMVEHLGTVAQKLVQNGMLVEHDLGRLHITQLKEALENVKNGDEEAKLDVLANAISYTHLLERHIDKENNVVYKYAERELDKSVLDLINKECIEFEEKNKDVKEKYISLLEELEKKYK</sequence>
<evidence type="ECO:0000313" key="4">
    <source>
        <dbReference type="Proteomes" id="UP000095488"/>
    </source>
</evidence>
<protein>
    <submittedName>
        <fullName evidence="3">Uncharacterized conserved protein</fullName>
    </submittedName>
</protein>
<organism evidence="3 4">
    <name type="scientific">Sarcina ventriculi</name>
    <name type="common">Clostridium ventriculi</name>
    <dbReference type="NCBI Taxonomy" id="1267"/>
    <lineage>
        <taxon>Bacteria</taxon>
        <taxon>Bacillati</taxon>
        <taxon>Bacillota</taxon>
        <taxon>Clostridia</taxon>
        <taxon>Eubacteriales</taxon>
        <taxon>Clostridiaceae</taxon>
        <taxon>Sarcina</taxon>
    </lineage>
</organism>
<dbReference type="PANTHER" id="PTHR39966:SF1">
    <property type="entry name" value="HEMERYTHRIN-LIKE DOMAIN-CONTAINING PROTEIN"/>
    <property type="match status" value="1"/>
</dbReference>
<dbReference type="InterPro" id="IPR012312">
    <property type="entry name" value="Hemerythrin-like"/>
</dbReference>
<feature type="coiled-coil region" evidence="1">
    <location>
        <begin position="149"/>
        <end position="176"/>
    </location>
</feature>
<gene>
    <name evidence="3" type="ORF">ERS852473_00781</name>
</gene>
<name>A0ABP2AS87_SARVE</name>
<dbReference type="Pfam" id="PF01814">
    <property type="entry name" value="Hemerythrin"/>
    <property type="match status" value="1"/>
</dbReference>
<dbReference type="EMBL" id="CYZR01000002">
    <property type="protein sequence ID" value="CUN66227.1"/>
    <property type="molecule type" value="Genomic_DNA"/>
</dbReference>
<dbReference type="RefSeq" id="WP_055257831.1">
    <property type="nucleotide sequence ID" value="NZ_CABIXL010000002.1"/>
</dbReference>
<dbReference type="Proteomes" id="UP000095488">
    <property type="component" value="Unassembled WGS sequence"/>
</dbReference>
<evidence type="ECO:0000256" key="1">
    <source>
        <dbReference type="SAM" id="Coils"/>
    </source>
</evidence>
<evidence type="ECO:0000259" key="2">
    <source>
        <dbReference type="Pfam" id="PF01814"/>
    </source>
</evidence>
<dbReference type="Gene3D" id="1.20.120.520">
    <property type="entry name" value="nmb1532 protein domain like"/>
    <property type="match status" value="1"/>
</dbReference>
<proteinExistence type="predicted"/>
<keyword evidence="4" id="KW-1185">Reference proteome</keyword>
<keyword evidence="1" id="KW-0175">Coiled coil</keyword>
<reference evidence="3 4" key="1">
    <citation type="submission" date="2015-09" db="EMBL/GenBank/DDBJ databases">
        <authorList>
            <consortium name="Pathogen Informatics"/>
            <person name="Wu L."/>
            <person name="Ma J."/>
        </authorList>
    </citation>
    <scope>NUCLEOTIDE SEQUENCE [LARGE SCALE GENOMIC DNA]</scope>
    <source>
        <strain evidence="3 4">2789STDY5834858</strain>
    </source>
</reference>
<comment type="caution">
    <text evidence="3">The sequence shown here is derived from an EMBL/GenBank/DDBJ whole genome shotgun (WGS) entry which is preliminary data.</text>
</comment>
<evidence type="ECO:0000313" key="3">
    <source>
        <dbReference type="EMBL" id="CUN66227.1"/>
    </source>
</evidence>
<feature type="domain" description="Hemerythrin-like" evidence="2">
    <location>
        <begin position="3"/>
        <end position="139"/>
    </location>
</feature>
<dbReference type="PANTHER" id="PTHR39966">
    <property type="entry name" value="BLL2471 PROTEIN-RELATED"/>
    <property type="match status" value="1"/>
</dbReference>